<dbReference type="EMBL" id="JBJUIK010000004">
    <property type="protein sequence ID" value="KAL3530045.1"/>
    <property type="molecule type" value="Genomic_DNA"/>
</dbReference>
<evidence type="ECO:0000313" key="2">
    <source>
        <dbReference type="EMBL" id="KAL3530045.1"/>
    </source>
</evidence>
<feature type="compositionally biased region" description="Basic and acidic residues" evidence="1">
    <location>
        <begin position="69"/>
        <end position="95"/>
    </location>
</feature>
<evidence type="ECO:0000313" key="3">
    <source>
        <dbReference type="Proteomes" id="UP001630127"/>
    </source>
</evidence>
<sequence>MATFANPDNKLIRDAEIKSDKGSLPPKRNLDVTSQNKENIDEETDDANKKLKLGSPSIGNNDPSTPDAEATKDVNGTEDHSVHLDENKEQVKEEEKENDDNDEDEEDYEDEEGDDDDEEYGSDDEDSNGNAEIIDPKGKGIMRDDKGKGKLVEESENSSDCGSVTDADTDLSDDSLAEVDLDNILPSRTRRRKVQPGVCILKNQGTKKDEDDNSNDSSS</sequence>
<protein>
    <submittedName>
        <fullName evidence="2">Uncharacterized protein</fullName>
    </submittedName>
</protein>
<keyword evidence="3" id="KW-1185">Reference proteome</keyword>
<dbReference type="Proteomes" id="UP001630127">
    <property type="component" value="Unassembled WGS sequence"/>
</dbReference>
<accession>A0ABD3ADZ2</accession>
<feature type="compositionally biased region" description="Basic and acidic residues" evidence="1">
    <location>
        <begin position="10"/>
        <end position="21"/>
    </location>
</feature>
<organism evidence="2 3">
    <name type="scientific">Cinchona calisaya</name>
    <dbReference type="NCBI Taxonomy" id="153742"/>
    <lineage>
        <taxon>Eukaryota</taxon>
        <taxon>Viridiplantae</taxon>
        <taxon>Streptophyta</taxon>
        <taxon>Embryophyta</taxon>
        <taxon>Tracheophyta</taxon>
        <taxon>Spermatophyta</taxon>
        <taxon>Magnoliopsida</taxon>
        <taxon>eudicotyledons</taxon>
        <taxon>Gunneridae</taxon>
        <taxon>Pentapetalae</taxon>
        <taxon>asterids</taxon>
        <taxon>lamiids</taxon>
        <taxon>Gentianales</taxon>
        <taxon>Rubiaceae</taxon>
        <taxon>Cinchonoideae</taxon>
        <taxon>Cinchoneae</taxon>
        <taxon>Cinchona</taxon>
    </lineage>
</organism>
<gene>
    <name evidence="2" type="ORF">ACH5RR_009367</name>
</gene>
<feature type="region of interest" description="Disordered" evidence="1">
    <location>
        <begin position="187"/>
        <end position="219"/>
    </location>
</feature>
<dbReference type="AlphaFoldDB" id="A0ABD3ADZ2"/>
<reference evidence="2 3" key="1">
    <citation type="submission" date="2024-11" db="EMBL/GenBank/DDBJ databases">
        <title>A near-complete genome assembly of Cinchona calisaya.</title>
        <authorList>
            <person name="Lian D.C."/>
            <person name="Zhao X.W."/>
            <person name="Wei L."/>
        </authorList>
    </citation>
    <scope>NUCLEOTIDE SEQUENCE [LARGE SCALE GENOMIC DNA]</scope>
    <source>
        <tissue evidence="2">Nenye</tissue>
    </source>
</reference>
<dbReference type="PANTHER" id="PTHR36899">
    <property type="entry name" value="OS04G0395700 PROTEIN"/>
    <property type="match status" value="1"/>
</dbReference>
<evidence type="ECO:0000256" key="1">
    <source>
        <dbReference type="SAM" id="MobiDB-lite"/>
    </source>
</evidence>
<feature type="region of interest" description="Disordered" evidence="1">
    <location>
        <begin position="1"/>
        <end position="171"/>
    </location>
</feature>
<comment type="caution">
    <text evidence="2">The sequence shown here is derived from an EMBL/GenBank/DDBJ whole genome shotgun (WGS) entry which is preliminary data.</text>
</comment>
<name>A0ABD3ADZ2_9GENT</name>
<proteinExistence type="predicted"/>
<feature type="compositionally biased region" description="Basic and acidic residues" evidence="1">
    <location>
        <begin position="134"/>
        <end position="153"/>
    </location>
</feature>
<feature type="compositionally biased region" description="Acidic residues" evidence="1">
    <location>
        <begin position="96"/>
        <end position="127"/>
    </location>
</feature>
<dbReference type="PANTHER" id="PTHR36899:SF3">
    <property type="entry name" value="F13K23.8 PROTEIN"/>
    <property type="match status" value="1"/>
</dbReference>